<dbReference type="PANTHER" id="PTHR16441">
    <property type="entry name" value="FIDIPIDINE"/>
    <property type="match status" value="1"/>
</dbReference>
<evidence type="ECO:0000256" key="4">
    <source>
        <dbReference type="SAM" id="Coils"/>
    </source>
</evidence>
<dbReference type="GO" id="GO:0006893">
    <property type="term" value="P:Golgi to plasma membrane transport"/>
    <property type="evidence" value="ECO:0007669"/>
    <property type="project" value="TreeGrafter"/>
</dbReference>
<dbReference type="Pfam" id="PF09762">
    <property type="entry name" value="CCDC93_CC"/>
    <property type="match status" value="1"/>
</dbReference>
<dbReference type="Pfam" id="PF21673">
    <property type="entry name" value="CCDC93_N"/>
    <property type="match status" value="1"/>
</dbReference>
<dbReference type="KEGG" id="tut:107362316"/>
<dbReference type="STRING" id="32264.T1KAT0"/>
<feature type="domain" description="CCDC93 N-terminal" evidence="6">
    <location>
        <begin position="21"/>
        <end position="126"/>
    </location>
</feature>
<dbReference type="EMBL" id="CAEY01001942">
    <property type="status" value="NOT_ANNOTATED_CDS"/>
    <property type="molecule type" value="Genomic_DNA"/>
</dbReference>
<feature type="domain" description="CCDC93 coiled-coil" evidence="5">
    <location>
        <begin position="176"/>
        <end position="564"/>
    </location>
</feature>
<name>T1KAT0_TETUR</name>
<evidence type="ECO:0000256" key="3">
    <source>
        <dbReference type="ARBA" id="ARBA00023054"/>
    </source>
</evidence>
<sequence>MSEMNTDSGGRLLKFDVREDEEQYQKFQEIIQILIAAGYFRARIKGLTDFDKVIGGMTWCIIMCSVDIDIDLMYSENLTIGQKIALTEKIVKALKRMKCPFALEPHQIQGMDSKHIFPVVQWLVKMSIQYRQENEAYMKSFAVRMFNKDHDLAIDRERISAQEIAKYDFVHKDPDTSPVRKYRHPNKSNIKDPKTNVKITILEYKGLADVENETTNSEKSSTNESSDAKENAHLIDGMQQDINLKISSNIVGSILSEKYEELRQIAEDYTRNQQKLKENSLEYREKTLRETLDDYNKRVEEAMNIEKENNETLSNLKSEIEAIRDEQQQFSLKVQTMDENEREERKHLSLLLDKLKKEKDLFHQTCKQEKKRLEKEYEALVNQLSESGDEDEISQQLEEEREKFRKIKLQLAEKNKEVAMLHRKLDDIPSRAELNQYQKRLVELYNQVAAKHNETKKFYILYNQLEDSRVHLDKELTLLDSILNNYNHANTSPQTRDQFLSQFEQIVENINQAKVKVEKKKQVEKMRKDQLNEVYVDLIERQRQYYRAVRELKEEMKKNEILINSANK</sequence>
<feature type="coiled-coil region" evidence="4">
    <location>
        <begin position="500"/>
        <end position="555"/>
    </location>
</feature>
<keyword evidence="3 4" id="KW-0175">Coiled coil</keyword>
<dbReference type="InterPro" id="IPR019159">
    <property type="entry name" value="CCDC93_CC"/>
</dbReference>
<evidence type="ECO:0000256" key="2">
    <source>
        <dbReference type="ARBA" id="ARBA00016765"/>
    </source>
</evidence>
<accession>T1KAT0</accession>
<dbReference type="InterPro" id="IPR039116">
    <property type="entry name" value="CCDC93"/>
</dbReference>
<evidence type="ECO:0000313" key="7">
    <source>
        <dbReference type="EnsemblMetazoa" id="tetur08g01620.1"/>
    </source>
</evidence>
<dbReference type="OMA" id="YERQEAP"/>
<keyword evidence="8" id="KW-1185">Reference proteome</keyword>
<gene>
    <name evidence="7" type="primary">107362316</name>
</gene>
<protein>
    <recommendedName>
        <fullName evidence="2">Coiled-coil domain-containing protein 93</fullName>
    </recommendedName>
</protein>
<evidence type="ECO:0000256" key="1">
    <source>
        <dbReference type="ARBA" id="ARBA00007219"/>
    </source>
</evidence>
<dbReference type="OrthoDB" id="16092at2759"/>
<evidence type="ECO:0000259" key="5">
    <source>
        <dbReference type="Pfam" id="PF09762"/>
    </source>
</evidence>
<comment type="similarity">
    <text evidence="1">Belongs to the CCDC93 family.</text>
</comment>
<dbReference type="EnsemblMetazoa" id="tetur08g01620.1">
    <property type="protein sequence ID" value="tetur08g01620.1"/>
    <property type="gene ID" value="tetur08g01620"/>
</dbReference>
<organism evidence="7 8">
    <name type="scientific">Tetranychus urticae</name>
    <name type="common">Two-spotted spider mite</name>
    <dbReference type="NCBI Taxonomy" id="32264"/>
    <lineage>
        <taxon>Eukaryota</taxon>
        <taxon>Metazoa</taxon>
        <taxon>Ecdysozoa</taxon>
        <taxon>Arthropoda</taxon>
        <taxon>Chelicerata</taxon>
        <taxon>Arachnida</taxon>
        <taxon>Acari</taxon>
        <taxon>Acariformes</taxon>
        <taxon>Trombidiformes</taxon>
        <taxon>Prostigmata</taxon>
        <taxon>Eleutherengona</taxon>
        <taxon>Raphignathae</taxon>
        <taxon>Tetranychoidea</taxon>
        <taxon>Tetranychidae</taxon>
        <taxon>Tetranychus</taxon>
    </lineage>
</organism>
<reference evidence="7" key="2">
    <citation type="submission" date="2015-06" db="UniProtKB">
        <authorList>
            <consortium name="EnsemblMetazoa"/>
        </authorList>
    </citation>
    <scope>IDENTIFICATION</scope>
</reference>
<dbReference type="eggNOG" id="KOG2701">
    <property type="taxonomic scope" value="Eukaryota"/>
</dbReference>
<feature type="coiled-coil region" evidence="4">
    <location>
        <begin position="259"/>
        <end position="454"/>
    </location>
</feature>
<dbReference type="AlphaFoldDB" id="T1KAT0"/>
<proteinExistence type="inferred from homology"/>
<dbReference type="PANTHER" id="PTHR16441:SF0">
    <property type="entry name" value="COILED-COIL DOMAIN-CONTAINING PROTEIN 93"/>
    <property type="match status" value="1"/>
</dbReference>
<dbReference type="HOGENOM" id="CLU_016588_0_0_1"/>
<dbReference type="Proteomes" id="UP000015104">
    <property type="component" value="Unassembled WGS sequence"/>
</dbReference>
<evidence type="ECO:0000313" key="8">
    <source>
        <dbReference type="Proteomes" id="UP000015104"/>
    </source>
</evidence>
<reference evidence="8" key="1">
    <citation type="submission" date="2011-08" db="EMBL/GenBank/DDBJ databases">
        <authorList>
            <person name="Rombauts S."/>
        </authorList>
    </citation>
    <scope>NUCLEOTIDE SEQUENCE</scope>
    <source>
        <strain evidence="8">London</strain>
    </source>
</reference>
<evidence type="ECO:0000259" key="6">
    <source>
        <dbReference type="Pfam" id="PF21673"/>
    </source>
</evidence>
<dbReference type="InterPro" id="IPR048747">
    <property type="entry name" value="CCDC93_N"/>
</dbReference>